<keyword evidence="6" id="KW-1133">Transmembrane helix</keyword>
<dbReference type="GO" id="GO:0016757">
    <property type="term" value="F:glycosyltransferase activity"/>
    <property type="evidence" value="ECO:0007669"/>
    <property type="project" value="UniProtKB-KW"/>
</dbReference>
<dbReference type="Proteomes" id="UP000087171">
    <property type="component" value="Chromosome Ca5"/>
</dbReference>
<sequence>MMMIGGLRKHTLRNPTLIIALVCVVCFVMFITAYVFTPTIRRRSSDKCNFFTSEGCRVRDLFPNAYFSRELTDQEIESRVVVKDLLNFVPLQTKTPKVAFLFMTPGSLPFEKLWHMFFQGHEGRFSIYVHASKEKPVHVSKYFVGREIHSEPVSWGSFAMIEAERRLLANALLDPDNQHFVLLSESCIPIRHFEFVYNYLLFTNVSFLECYFDTGPHGNGRYIEYMLPEVEQKDFRKGSQWFTMKRQHAIIVIADSLYFTKFKYHCRPNMEGGRNCYSDEHYLPTFFNMLDPGGISNWSVTYVDWSEGKWHPKSFGAQDITFQLLKTLTSANQSPHITSDSKRTVLITPCMWNGSKRPCYLFARKFYPDALDKLMFLFTNTTAF</sequence>
<dbReference type="PANTHER" id="PTHR31042:SF149">
    <property type="entry name" value="CORE-2_I-BRANCHING ENZYME"/>
    <property type="match status" value="1"/>
</dbReference>
<accession>A0A1S2YAJ8</accession>
<dbReference type="AlphaFoldDB" id="A0A1S2YAJ8"/>
<evidence type="ECO:0000313" key="7">
    <source>
        <dbReference type="Proteomes" id="UP000087171"/>
    </source>
</evidence>
<keyword evidence="5" id="KW-0325">Glycoprotein</keyword>
<dbReference type="RefSeq" id="XP_004501251.1">
    <property type="nucleotide sequence ID" value="XM_004501194.3"/>
</dbReference>
<dbReference type="InterPro" id="IPR044174">
    <property type="entry name" value="BC10-like"/>
</dbReference>
<evidence type="ECO:0000256" key="6">
    <source>
        <dbReference type="SAM" id="Phobius"/>
    </source>
</evidence>
<evidence type="ECO:0000313" key="8">
    <source>
        <dbReference type="RefSeq" id="XP_004501251.1"/>
    </source>
</evidence>
<dbReference type="PANTHER" id="PTHR31042">
    <property type="entry name" value="CORE-2/I-BRANCHING BETA-1,6-N-ACETYLGLUCOSAMINYLTRANSFERASE FAMILY PROTEIN-RELATED"/>
    <property type="match status" value="1"/>
</dbReference>
<comment type="subcellular location">
    <subcellularLocation>
        <location evidence="1">Membrane</location>
        <topology evidence="1">Single-pass type II membrane protein</topology>
    </subcellularLocation>
</comment>
<dbReference type="InterPro" id="IPR003406">
    <property type="entry name" value="Glyco_trans_14"/>
</dbReference>
<dbReference type="KEGG" id="cam:101499387"/>
<keyword evidence="4 6" id="KW-0472">Membrane</keyword>
<dbReference type="GO" id="GO:0016020">
    <property type="term" value="C:membrane"/>
    <property type="evidence" value="ECO:0007669"/>
    <property type="project" value="UniProtKB-SubCell"/>
</dbReference>
<feature type="transmembrane region" description="Helical" evidence="6">
    <location>
        <begin position="12"/>
        <end position="36"/>
    </location>
</feature>
<evidence type="ECO:0000256" key="1">
    <source>
        <dbReference type="ARBA" id="ARBA00004606"/>
    </source>
</evidence>
<evidence type="ECO:0000256" key="3">
    <source>
        <dbReference type="ARBA" id="ARBA00022679"/>
    </source>
</evidence>
<name>A0A1S2YAJ8_CICAR</name>
<reference evidence="8" key="2">
    <citation type="submission" date="2025-08" db="UniProtKB">
        <authorList>
            <consortium name="RefSeq"/>
        </authorList>
    </citation>
    <scope>IDENTIFICATION</scope>
    <source>
        <tissue evidence="8">Etiolated seedlings</tissue>
    </source>
</reference>
<dbReference type="PaxDb" id="3827-XP_004501251.1"/>
<dbReference type="STRING" id="3827.A0A1S2YAJ8"/>
<evidence type="ECO:0000256" key="2">
    <source>
        <dbReference type="ARBA" id="ARBA00022676"/>
    </source>
</evidence>
<gene>
    <name evidence="8" type="primary">LOC101499387</name>
</gene>
<keyword evidence="6" id="KW-0812">Transmembrane</keyword>
<proteinExistence type="predicted"/>
<keyword evidence="3" id="KW-0808">Transferase</keyword>
<reference evidence="7" key="1">
    <citation type="journal article" date="2013" name="Nat. Biotechnol.">
        <title>Draft genome sequence of chickpea (Cicer arietinum) provides a resource for trait improvement.</title>
        <authorList>
            <person name="Varshney R.K."/>
            <person name="Song C."/>
            <person name="Saxena R.K."/>
            <person name="Azam S."/>
            <person name="Yu S."/>
            <person name="Sharpe A.G."/>
            <person name="Cannon S."/>
            <person name="Baek J."/>
            <person name="Rosen B.D."/>
            <person name="Tar'an B."/>
            <person name="Millan T."/>
            <person name="Zhang X."/>
            <person name="Ramsay L.D."/>
            <person name="Iwata A."/>
            <person name="Wang Y."/>
            <person name="Nelson W."/>
            <person name="Farmer A.D."/>
            <person name="Gaur P.M."/>
            <person name="Soderlund C."/>
            <person name="Penmetsa R.V."/>
            <person name="Xu C."/>
            <person name="Bharti A.K."/>
            <person name="He W."/>
            <person name="Winter P."/>
            <person name="Zhao S."/>
            <person name="Hane J.K."/>
            <person name="Carrasquilla-Garcia N."/>
            <person name="Condie J.A."/>
            <person name="Upadhyaya H.D."/>
            <person name="Luo M.C."/>
            <person name="Thudi M."/>
            <person name="Gowda C.L."/>
            <person name="Singh N.P."/>
            <person name="Lichtenzveig J."/>
            <person name="Gali K.K."/>
            <person name="Rubio J."/>
            <person name="Nadarajan N."/>
            <person name="Dolezel J."/>
            <person name="Bansal K.C."/>
            <person name="Xu X."/>
            <person name="Edwards D."/>
            <person name="Zhang G."/>
            <person name="Kahl G."/>
            <person name="Gil J."/>
            <person name="Singh K.B."/>
            <person name="Datta S.K."/>
            <person name="Jackson S.A."/>
            <person name="Wang J."/>
            <person name="Cook D.R."/>
        </authorList>
    </citation>
    <scope>NUCLEOTIDE SEQUENCE [LARGE SCALE GENOMIC DNA]</scope>
    <source>
        <strain evidence="7">cv. CDC Frontier</strain>
    </source>
</reference>
<dbReference type="OrthoDB" id="191334at2759"/>
<evidence type="ECO:0000256" key="4">
    <source>
        <dbReference type="ARBA" id="ARBA00023136"/>
    </source>
</evidence>
<protein>
    <submittedName>
        <fullName evidence="8">Uncharacterized protein LOC101499387</fullName>
    </submittedName>
</protein>
<keyword evidence="2" id="KW-0328">Glycosyltransferase</keyword>
<keyword evidence="7" id="KW-1185">Reference proteome</keyword>
<organism evidence="7 8">
    <name type="scientific">Cicer arietinum</name>
    <name type="common">Chickpea</name>
    <name type="synonym">Garbanzo</name>
    <dbReference type="NCBI Taxonomy" id="3827"/>
    <lineage>
        <taxon>Eukaryota</taxon>
        <taxon>Viridiplantae</taxon>
        <taxon>Streptophyta</taxon>
        <taxon>Embryophyta</taxon>
        <taxon>Tracheophyta</taxon>
        <taxon>Spermatophyta</taxon>
        <taxon>Magnoliopsida</taxon>
        <taxon>eudicotyledons</taxon>
        <taxon>Gunneridae</taxon>
        <taxon>Pentapetalae</taxon>
        <taxon>rosids</taxon>
        <taxon>fabids</taxon>
        <taxon>Fabales</taxon>
        <taxon>Fabaceae</taxon>
        <taxon>Papilionoideae</taxon>
        <taxon>50 kb inversion clade</taxon>
        <taxon>NPAAA clade</taxon>
        <taxon>Hologalegina</taxon>
        <taxon>IRL clade</taxon>
        <taxon>Cicereae</taxon>
        <taxon>Cicer</taxon>
    </lineage>
</organism>
<dbReference type="Pfam" id="PF02485">
    <property type="entry name" value="Branch"/>
    <property type="match status" value="1"/>
</dbReference>
<evidence type="ECO:0000256" key="5">
    <source>
        <dbReference type="ARBA" id="ARBA00023180"/>
    </source>
</evidence>
<dbReference type="eggNOG" id="ENOG502QU30">
    <property type="taxonomic scope" value="Eukaryota"/>
</dbReference>
<dbReference type="GeneID" id="101499387"/>